<accession>A0A4C1UN87</accession>
<name>A0A4C1UN87_EUMVA</name>
<evidence type="ECO:0000313" key="3">
    <source>
        <dbReference type="Proteomes" id="UP000299102"/>
    </source>
</evidence>
<feature type="region of interest" description="Disordered" evidence="1">
    <location>
        <begin position="160"/>
        <end position="186"/>
    </location>
</feature>
<gene>
    <name evidence="2" type="ORF">EVAR_14074_1</name>
</gene>
<reference evidence="2 3" key="1">
    <citation type="journal article" date="2019" name="Commun. Biol.">
        <title>The bagworm genome reveals a unique fibroin gene that provides high tensile strength.</title>
        <authorList>
            <person name="Kono N."/>
            <person name="Nakamura H."/>
            <person name="Ohtoshi R."/>
            <person name="Tomita M."/>
            <person name="Numata K."/>
            <person name="Arakawa K."/>
        </authorList>
    </citation>
    <scope>NUCLEOTIDE SEQUENCE [LARGE SCALE GENOMIC DNA]</scope>
</reference>
<evidence type="ECO:0000256" key="1">
    <source>
        <dbReference type="SAM" id="MobiDB-lite"/>
    </source>
</evidence>
<keyword evidence="3" id="KW-1185">Reference proteome</keyword>
<protein>
    <submittedName>
        <fullName evidence="2">Uncharacterized protein</fullName>
    </submittedName>
</protein>
<proteinExistence type="predicted"/>
<dbReference type="EMBL" id="BGZK01000200">
    <property type="protein sequence ID" value="GBP27885.1"/>
    <property type="molecule type" value="Genomic_DNA"/>
</dbReference>
<evidence type="ECO:0000313" key="2">
    <source>
        <dbReference type="EMBL" id="GBP27885.1"/>
    </source>
</evidence>
<comment type="caution">
    <text evidence="2">The sequence shown here is derived from an EMBL/GenBank/DDBJ whole genome shotgun (WGS) entry which is preliminary data.</text>
</comment>
<organism evidence="2 3">
    <name type="scientific">Eumeta variegata</name>
    <name type="common">Bagworm moth</name>
    <name type="synonym">Eumeta japonica</name>
    <dbReference type="NCBI Taxonomy" id="151549"/>
    <lineage>
        <taxon>Eukaryota</taxon>
        <taxon>Metazoa</taxon>
        <taxon>Ecdysozoa</taxon>
        <taxon>Arthropoda</taxon>
        <taxon>Hexapoda</taxon>
        <taxon>Insecta</taxon>
        <taxon>Pterygota</taxon>
        <taxon>Neoptera</taxon>
        <taxon>Endopterygota</taxon>
        <taxon>Lepidoptera</taxon>
        <taxon>Glossata</taxon>
        <taxon>Ditrysia</taxon>
        <taxon>Tineoidea</taxon>
        <taxon>Psychidae</taxon>
        <taxon>Oiketicinae</taxon>
        <taxon>Eumeta</taxon>
    </lineage>
</organism>
<dbReference type="Proteomes" id="UP000299102">
    <property type="component" value="Unassembled WGS sequence"/>
</dbReference>
<dbReference type="AlphaFoldDB" id="A0A4C1UN87"/>
<sequence>MPRPLAHVPSINYSHFGRSVAVVLRPSHVKLVLNIEVEKFTLSIISVPTARNPFAEAIKEKILSSCMSNKFYHKGNRKDDFANLHVRLSFEAISGGARGSTTPGDGARRRERSARDHCATSMCQGVTSRLQDSQLVAFGYIWRGVLEGRVKKVGNAVRPKWGRSAAGGRRQSGVRRAPGHTRPPYLLSARHVSASDSRRE</sequence>
<feature type="compositionally biased region" description="Low complexity" evidence="1">
    <location>
        <begin position="162"/>
        <end position="176"/>
    </location>
</feature>